<evidence type="ECO:0000256" key="2">
    <source>
        <dbReference type="ARBA" id="ARBA00022679"/>
    </source>
</evidence>
<feature type="region of interest" description="Disordered" evidence="3">
    <location>
        <begin position="263"/>
        <end position="286"/>
    </location>
</feature>
<dbReference type="PANTHER" id="PTHR13090:SF1">
    <property type="entry name" value="ARGININE-HYDROXYLASE NDUFAF5, MITOCHONDRIAL"/>
    <property type="match status" value="1"/>
</dbReference>
<dbReference type="GO" id="GO:0008168">
    <property type="term" value="F:methyltransferase activity"/>
    <property type="evidence" value="ECO:0007669"/>
    <property type="project" value="UniProtKB-KW"/>
</dbReference>
<keyword evidence="1 4" id="KW-0489">Methyltransferase</keyword>
<evidence type="ECO:0000256" key="3">
    <source>
        <dbReference type="SAM" id="MobiDB-lite"/>
    </source>
</evidence>
<dbReference type="EMBL" id="BSNI01000002">
    <property type="protein sequence ID" value="GLQ16490.1"/>
    <property type="molecule type" value="Genomic_DNA"/>
</dbReference>
<proteinExistence type="predicted"/>
<comment type="caution">
    <text evidence="4">The sequence shown here is derived from an EMBL/GenBank/DDBJ whole genome shotgun (WGS) entry which is preliminary data.</text>
</comment>
<dbReference type="RefSeq" id="WP_284362136.1">
    <property type="nucleotide sequence ID" value="NZ_BSNI01000002.1"/>
</dbReference>
<keyword evidence="2" id="KW-0808">Transferase</keyword>
<protein>
    <submittedName>
        <fullName evidence="4">SAM-dependent methyltransferase</fullName>
    </submittedName>
</protein>
<dbReference type="InterPro" id="IPR050602">
    <property type="entry name" value="Malonyl-ACP_OMT"/>
</dbReference>
<dbReference type="SUPFAM" id="SSF53335">
    <property type="entry name" value="S-adenosyl-L-methionine-dependent methyltransferases"/>
    <property type="match status" value="1"/>
</dbReference>
<sequence length="286" mass="31882">MQPPMLFNRSRIQMRLERYANNNDRFIAKLVHEELLSRLATITRKFERALILAPCADYLLESAHSATDPIAFDQATTLVPANDIPLLNVEEFTPADAQYDLIVSLMDLQTTNDVPGFLTRIRHSLNPDGLFMAAALGGETLKELRAAWLNADDKISGGAHLRVAPFIDIRDAGALLQRAGFALPVADLEHHKVRYEHPIALMSELRKFGATNPMIEVPHTATSRKLLGQAIANYIDEFQEEDGRVPATLEFIWLSAWAPHESQQKPLAPGSAKVSLKDVLEKKDTD</sequence>
<dbReference type="PANTHER" id="PTHR13090">
    <property type="entry name" value="ARGININE-HYDROXYLASE NDUFAF5, MITOCHONDRIAL"/>
    <property type="match status" value="1"/>
</dbReference>
<keyword evidence="5" id="KW-1185">Reference proteome</keyword>
<evidence type="ECO:0000313" key="5">
    <source>
        <dbReference type="Proteomes" id="UP001161405"/>
    </source>
</evidence>
<dbReference type="InterPro" id="IPR029063">
    <property type="entry name" value="SAM-dependent_MTases_sf"/>
</dbReference>
<reference evidence="4" key="2">
    <citation type="submission" date="2023-01" db="EMBL/GenBank/DDBJ databases">
        <title>Draft genome sequence of Maritalea porphyrae strain NBRC 107169.</title>
        <authorList>
            <person name="Sun Q."/>
            <person name="Mori K."/>
        </authorList>
    </citation>
    <scope>NUCLEOTIDE SEQUENCE</scope>
    <source>
        <strain evidence="4">NBRC 107169</strain>
    </source>
</reference>
<accession>A0ABQ5UQ95</accession>
<dbReference type="GO" id="GO:0032259">
    <property type="term" value="P:methylation"/>
    <property type="evidence" value="ECO:0007669"/>
    <property type="project" value="UniProtKB-KW"/>
</dbReference>
<organism evidence="4 5">
    <name type="scientific">Maritalea porphyrae</name>
    <dbReference type="NCBI Taxonomy" id="880732"/>
    <lineage>
        <taxon>Bacteria</taxon>
        <taxon>Pseudomonadati</taxon>
        <taxon>Pseudomonadota</taxon>
        <taxon>Alphaproteobacteria</taxon>
        <taxon>Hyphomicrobiales</taxon>
        <taxon>Devosiaceae</taxon>
        <taxon>Maritalea</taxon>
    </lineage>
</organism>
<evidence type="ECO:0000256" key="1">
    <source>
        <dbReference type="ARBA" id="ARBA00022603"/>
    </source>
</evidence>
<reference evidence="4" key="1">
    <citation type="journal article" date="2014" name="Int. J. Syst. Evol. Microbiol.">
        <title>Complete genome of a new Firmicutes species belonging to the dominant human colonic microbiota ('Ruminococcus bicirculans') reveals two chromosomes and a selective capacity to utilize plant glucans.</title>
        <authorList>
            <consortium name="NISC Comparative Sequencing Program"/>
            <person name="Wegmann U."/>
            <person name="Louis P."/>
            <person name="Goesmann A."/>
            <person name="Henrissat B."/>
            <person name="Duncan S.H."/>
            <person name="Flint H.J."/>
        </authorList>
    </citation>
    <scope>NUCLEOTIDE SEQUENCE</scope>
    <source>
        <strain evidence="4">NBRC 107169</strain>
    </source>
</reference>
<dbReference type="Gene3D" id="3.40.50.150">
    <property type="entry name" value="Vaccinia Virus protein VP39"/>
    <property type="match status" value="1"/>
</dbReference>
<feature type="compositionally biased region" description="Basic and acidic residues" evidence="3">
    <location>
        <begin position="275"/>
        <end position="286"/>
    </location>
</feature>
<name>A0ABQ5UQ95_9HYPH</name>
<evidence type="ECO:0000313" key="4">
    <source>
        <dbReference type="EMBL" id="GLQ16490.1"/>
    </source>
</evidence>
<dbReference type="Proteomes" id="UP001161405">
    <property type="component" value="Unassembled WGS sequence"/>
</dbReference>
<gene>
    <name evidence="4" type="ORF">GCM10007879_07390</name>
</gene>